<name>A0ABX5A4R7_9ENTR</name>
<comment type="caution">
    <text evidence="1">The sequence shown here is derived from an EMBL/GenBank/DDBJ whole genome shotgun (WGS) entry which is preliminary data.</text>
</comment>
<dbReference type="SUPFAM" id="SSF46785">
    <property type="entry name" value="Winged helix' DNA-binding domain"/>
    <property type="match status" value="1"/>
</dbReference>
<dbReference type="RefSeq" id="WP_103948794.1">
    <property type="nucleotide sequence ID" value="NZ_PQVT01000003.1"/>
</dbReference>
<evidence type="ECO:0000313" key="1">
    <source>
        <dbReference type="EMBL" id="POZ25278.1"/>
    </source>
</evidence>
<proteinExistence type="predicted"/>
<dbReference type="Proteomes" id="UP000237025">
    <property type="component" value="Unassembled WGS sequence"/>
</dbReference>
<dbReference type="EMBL" id="PQVW01000003">
    <property type="protein sequence ID" value="POZ25278.1"/>
    <property type="molecule type" value="Genomic_DNA"/>
</dbReference>
<dbReference type="InterPro" id="IPR036390">
    <property type="entry name" value="WH_DNA-bd_sf"/>
</dbReference>
<dbReference type="InterPro" id="IPR036388">
    <property type="entry name" value="WH-like_DNA-bd_sf"/>
</dbReference>
<dbReference type="Gene3D" id="1.10.10.10">
    <property type="entry name" value="Winged helix-like DNA-binding domain superfamily/Winged helix DNA-binding domain"/>
    <property type="match status" value="1"/>
</dbReference>
<accession>A0ABX5A4R7</accession>
<organism evidence="1 2">
    <name type="scientific">Lelliottia aquatilis</name>
    <dbReference type="NCBI Taxonomy" id="2080838"/>
    <lineage>
        <taxon>Bacteria</taxon>
        <taxon>Pseudomonadati</taxon>
        <taxon>Pseudomonadota</taxon>
        <taxon>Gammaproteobacteria</taxon>
        <taxon>Enterobacterales</taxon>
        <taxon>Enterobacteriaceae</taxon>
        <taxon>Lelliottia</taxon>
    </lineage>
</organism>
<keyword evidence="2" id="KW-1185">Reference proteome</keyword>
<reference evidence="1 2" key="1">
    <citation type="submission" date="2018-02" db="EMBL/GenBank/DDBJ databases">
        <title>Lelliotia aquatilis sp. nov., isolated from drinking water.</title>
        <authorList>
            <person name="Kaempfer P."/>
            <person name="Glaeser S."/>
            <person name="Exner M."/>
            <person name="Doijad S."/>
            <person name="Chakraborty T."/>
        </authorList>
    </citation>
    <scope>NUCLEOTIDE SEQUENCE [LARGE SCALE GENOMIC DNA]</scope>
    <source>
        <strain evidence="1 2">6331-17</strain>
    </source>
</reference>
<protein>
    <submittedName>
        <fullName evidence="1">MarR family transcriptional regulator</fullName>
    </submittedName>
</protein>
<gene>
    <name evidence="1" type="ORF">C3712_06565</name>
</gene>
<sequence>MITTIELNVLKVLASKDYKWTWMSLDRTLHAKNIPGFCYVVDIVNSLESKGLVNFEDSGHPSMPYYRVSEKGHQLLSDVNESQVD</sequence>
<evidence type="ECO:0000313" key="2">
    <source>
        <dbReference type="Proteomes" id="UP000237025"/>
    </source>
</evidence>